<sequence>MALVGEGLRKRIPWGQAVRTAEETTPLIEEIELTTIGEEVGTFVAIEEAEAALSVSPLAPVGWILAGLTALGFGAYEIYEHLKSKGHDVDRTEIEKHVEKIQTEHQKQIVERDSRNVDFVPLEHQHKDYDFVPLEDQNLKPGSRGYVLPLHKYTGPGNSLNRGPAYNYADADAKEHDIAYDRAKTSKDITTADKKYLSKAVDHVVDGLSGSGSISDTITGGIGALGIGAKYLAEKYKGNIIYPSLSGEYKWLPLVNESLPIISLGGIIFPQNNKTNTLKIQKQRMYLKIYHPLPQAQARAKDLLTLVQTL</sequence>
<dbReference type="GO" id="GO:0005198">
    <property type="term" value="F:structural molecule activity"/>
    <property type="evidence" value="ECO:0007669"/>
    <property type="project" value="InterPro"/>
</dbReference>
<name>A0A8E7G296_9VIRU</name>
<organism evidence="2">
    <name type="scientific">Aegithalos caudatus ambidensovirus</name>
    <dbReference type="NCBI Taxonomy" id="2794442"/>
    <lineage>
        <taxon>Viruses</taxon>
        <taxon>Monodnaviria</taxon>
        <taxon>Shotokuvirae</taxon>
        <taxon>Cossaviricota</taxon>
        <taxon>Quintoviricetes</taxon>
        <taxon>Piccovirales</taxon>
        <taxon>Parvoviridae</taxon>
        <taxon>Densovirinae</taxon>
        <taxon>Ambidensovirus</taxon>
    </lineage>
</organism>
<reference evidence="2" key="1">
    <citation type="submission" date="2020-09" db="EMBL/GenBank/DDBJ databases">
        <title>Parvovirus dark matter in the feces of wild birds.</title>
        <authorList>
            <person name="Dai Z."/>
            <person name="Yang S."/>
            <person name="Zhang W."/>
        </authorList>
    </citation>
    <scope>NUCLEOTIDE SEQUENCE</scope>
    <source>
        <strain evidence="2">Ltt192par07</strain>
    </source>
</reference>
<proteinExistence type="predicted"/>
<feature type="domain" description="Phospholipase A2-like" evidence="1">
    <location>
        <begin position="144"/>
        <end position="199"/>
    </location>
</feature>
<evidence type="ECO:0000313" key="2">
    <source>
        <dbReference type="EMBL" id="QVW56821.1"/>
    </source>
</evidence>
<accession>A0A8E7G296</accession>
<dbReference type="InterPro" id="IPR013607">
    <property type="entry name" value="Phospholipase_A2-like"/>
</dbReference>
<dbReference type="EMBL" id="MW046567">
    <property type="protein sequence ID" value="QVW56821.1"/>
    <property type="molecule type" value="Genomic_DNA"/>
</dbReference>
<dbReference type="Pfam" id="PF08398">
    <property type="entry name" value="Phospholip_A2_4"/>
    <property type="match status" value="1"/>
</dbReference>
<evidence type="ECO:0000259" key="1">
    <source>
        <dbReference type="Pfam" id="PF08398"/>
    </source>
</evidence>
<protein>
    <submittedName>
        <fullName evidence="2">VP1</fullName>
    </submittedName>
</protein>